<dbReference type="PROSITE" id="PS00108">
    <property type="entry name" value="PROTEIN_KINASE_ST"/>
    <property type="match status" value="1"/>
</dbReference>
<dbReference type="PANTHER" id="PTHR13954">
    <property type="entry name" value="IRE1-RELATED"/>
    <property type="match status" value="1"/>
</dbReference>
<dbReference type="FunFam" id="1.10.510.10:FF:000572">
    <property type="entry name" value="Serine/threonine-protein kinase/endoribonuclease IRE1"/>
    <property type="match status" value="1"/>
</dbReference>
<dbReference type="SUPFAM" id="SSF50998">
    <property type="entry name" value="Quinoprotein alcohol dehydrogenase-like"/>
    <property type="match status" value="1"/>
</dbReference>
<dbReference type="OrthoDB" id="63989at2759"/>
<keyword evidence="12" id="KW-0067">ATP-binding</keyword>
<keyword evidence="6" id="KW-0812">Transmembrane</keyword>
<dbReference type="GO" id="GO:0046872">
    <property type="term" value="F:metal ion binding"/>
    <property type="evidence" value="ECO:0007669"/>
    <property type="project" value="UniProtKB-KW"/>
</dbReference>
<dbReference type="GO" id="GO:0006397">
    <property type="term" value="P:mRNA processing"/>
    <property type="evidence" value="ECO:0007669"/>
    <property type="project" value="InterPro"/>
</dbReference>
<accession>A0A9P8NY72</accession>
<dbReference type="CDD" id="cd13982">
    <property type="entry name" value="STKc_IRE1"/>
    <property type="match status" value="1"/>
</dbReference>
<dbReference type="SMART" id="SM00580">
    <property type="entry name" value="PUG"/>
    <property type="match status" value="1"/>
</dbReference>
<dbReference type="InterPro" id="IPR015943">
    <property type="entry name" value="WD40/YVTN_repeat-like_dom_sf"/>
</dbReference>
<dbReference type="EMBL" id="JAEUBE010000487">
    <property type="protein sequence ID" value="KAH3661377.1"/>
    <property type="molecule type" value="Genomic_DNA"/>
</dbReference>
<dbReference type="Gene3D" id="1.20.1440.180">
    <property type="entry name" value="KEN domain"/>
    <property type="match status" value="1"/>
</dbReference>
<dbReference type="InterPro" id="IPR038357">
    <property type="entry name" value="KEN_sf"/>
</dbReference>
<comment type="catalytic activity">
    <reaction evidence="20">
        <text>L-seryl-[protein] + ATP = O-phospho-L-seryl-[protein] + ADP + H(+)</text>
        <dbReference type="Rhea" id="RHEA:17989"/>
        <dbReference type="Rhea" id="RHEA-COMP:9863"/>
        <dbReference type="Rhea" id="RHEA-COMP:11604"/>
        <dbReference type="ChEBI" id="CHEBI:15378"/>
        <dbReference type="ChEBI" id="CHEBI:29999"/>
        <dbReference type="ChEBI" id="CHEBI:30616"/>
        <dbReference type="ChEBI" id="CHEBI:83421"/>
        <dbReference type="ChEBI" id="CHEBI:456216"/>
        <dbReference type="EC" id="2.7.11.1"/>
    </reaction>
    <physiologicalReaction direction="left-to-right" evidence="20">
        <dbReference type="Rhea" id="RHEA:17990"/>
    </physiologicalReaction>
</comment>
<dbReference type="AlphaFoldDB" id="A0A9P8NY72"/>
<feature type="compositionally biased region" description="Low complexity" evidence="21">
    <location>
        <begin position="531"/>
        <end position="541"/>
    </location>
</feature>
<feature type="region of interest" description="Disordered" evidence="21">
    <location>
        <begin position="524"/>
        <end position="593"/>
    </location>
</feature>
<evidence type="ECO:0000256" key="5">
    <source>
        <dbReference type="ARBA" id="ARBA00022679"/>
    </source>
</evidence>
<feature type="compositionally biased region" description="Basic residues" evidence="21">
    <location>
        <begin position="567"/>
        <end position="582"/>
    </location>
</feature>
<dbReference type="CDD" id="cd10422">
    <property type="entry name" value="RNase_Ire1"/>
    <property type="match status" value="1"/>
</dbReference>
<reference evidence="25" key="1">
    <citation type="journal article" date="2021" name="Open Biol.">
        <title>Shared evolutionary footprints suggest mitochondrial oxidative damage underlies multiple complex I losses in fungi.</title>
        <authorList>
            <person name="Schikora-Tamarit M.A."/>
            <person name="Marcet-Houben M."/>
            <person name="Nosek J."/>
            <person name="Gabaldon T."/>
        </authorList>
    </citation>
    <scope>NUCLEOTIDE SEQUENCE</scope>
    <source>
        <strain evidence="25">CBS6075</strain>
    </source>
</reference>
<keyword evidence="4" id="KW-0723">Serine/threonine-protein kinase</keyword>
<evidence type="ECO:0000256" key="21">
    <source>
        <dbReference type="SAM" id="MobiDB-lite"/>
    </source>
</evidence>
<dbReference type="RefSeq" id="XP_046058501.1">
    <property type="nucleotide sequence ID" value="XM_046208107.1"/>
</dbReference>
<dbReference type="SUPFAM" id="SSF56112">
    <property type="entry name" value="Protein kinase-like (PK-like)"/>
    <property type="match status" value="1"/>
</dbReference>
<evidence type="ECO:0000256" key="13">
    <source>
        <dbReference type="ARBA" id="ARBA00022842"/>
    </source>
</evidence>
<sequence>MRFRLIFGKLWILALVFVSGLSSVKCEEDVGLYGDHVIPKSLLDFTVTNLLLASDVEGNIHALNRVTGEVVWSFLGPRPLVEVSESVDQNSTVVDSSIATPFSAWMVEPFNEGSIYYFTQETGLQKLPTSVQQLVSKSPFSIGDDFIYTGAKRTGIVRIDARTGDLIDSYGISETSQMCPLEDHTDASQPVIILGTTTYELSIHSKNSTVWNITYTSWGLNNLHTNLATENIQSMDGLYIQPFHDNSLLALDADTKSVRWVSNLPFVTVNVFDVFLEDGNNNNFIVLPHPLKSNNASSGDSTFVDRTKNGSWFAMSETNYPSLVKSAPIAEYISSKVWRSPTNNEDVSSLELAICGVHDQSLSDPPERFELSRTKLPSSLPSRIFDDPRNRIPTKSRKRRPELPDGEDYLSIDPPSQYEFATLPSTTTKSTPLAKLVLRAFENVLMTLLGVFLLVVLSRIGVLPPLTQLLSRFGLFRRTQNAVELVDLLLKDDVVELEKSFSLIKKERFGDNLTAQPEKKVTIVEAENKSENSSSSSYTSRKTLEDPVLIEDKDDKDDKDENAQQQPRRRKRGTRGGKKNKKKDAPLPLEDSLDTSANKNVAIGQANSSITIPTSTSNMTISNEILGYGSHGTVVFKGNFENRPVAVKRMLLDFYDVASHEINLLQESDDHPNVVRYFCSQQSDRFLYIALELCGASLEDVIELKKDNSSELLGKMKPVNVLWQIANGLNHLHSLKIVHRDIKPQNILVVPPKKVVGKSDTDHPLRLLISDFGLCKKLENDQSSFRATTAHAAGTSGWRAPELLVDDALEEADASQIPMLSDRRLTRSIDIFSAGCVFYYVLSGGQHPFGDRYSRESNIIKNKYNLDSLDTLDDRYEVRDLIESMIDQEPMSRPDMSTILKHPYFWSVEKKLEFLLRVSDRFEIERRDPPSDLLLTLESLAPTILGKAGWFKKFNPAFLDNLGKYRKYHEDKLMDLLRALRNKYHHFQDLPENLAKQMGPLPDGFYYYFAGRFPNMLMTIYRMVEQNLHEDEYFRAFL</sequence>
<dbReference type="GO" id="GO:0004521">
    <property type="term" value="F:RNA endonuclease activity"/>
    <property type="evidence" value="ECO:0007669"/>
    <property type="project" value="InterPro"/>
</dbReference>
<dbReference type="GO" id="GO:0005524">
    <property type="term" value="F:ATP binding"/>
    <property type="evidence" value="ECO:0007669"/>
    <property type="project" value="UniProtKB-KW"/>
</dbReference>
<keyword evidence="9" id="KW-0547">Nucleotide-binding</keyword>
<evidence type="ECO:0000313" key="25">
    <source>
        <dbReference type="EMBL" id="KAH3661377.1"/>
    </source>
</evidence>
<dbReference type="Pfam" id="PF00069">
    <property type="entry name" value="Pkinase"/>
    <property type="match status" value="1"/>
</dbReference>
<evidence type="ECO:0000256" key="6">
    <source>
        <dbReference type="ARBA" id="ARBA00022692"/>
    </source>
</evidence>
<dbReference type="InterPro" id="IPR011047">
    <property type="entry name" value="Quinoprotein_ADH-like_sf"/>
</dbReference>
<dbReference type="Pfam" id="PF13360">
    <property type="entry name" value="PQQ_2"/>
    <property type="match status" value="1"/>
</dbReference>
<keyword evidence="10" id="KW-0418">Kinase</keyword>
<evidence type="ECO:0000256" key="9">
    <source>
        <dbReference type="ARBA" id="ARBA00022741"/>
    </source>
</evidence>
<protein>
    <recommendedName>
        <fullName evidence="3">non-specific serine/threonine protein kinase</fullName>
        <ecNumber evidence="3">2.7.11.1</ecNumber>
    </recommendedName>
</protein>
<dbReference type="PROSITE" id="PS50011">
    <property type="entry name" value="PROTEIN_KINASE_DOM"/>
    <property type="match status" value="1"/>
</dbReference>
<keyword evidence="5" id="KW-0808">Transferase</keyword>
<reference evidence="25" key="2">
    <citation type="submission" date="2021-01" db="EMBL/GenBank/DDBJ databases">
        <authorList>
            <person name="Schikora-Tamarit M.A."/>
        </authorList>
    </citation>
    <scope>NUCLEOTIDE SEQUENCE</scope>
    <source>
        <strain evidence="25">CBS6075</strain>
    </source>
</reference>
<evidence type="ECO:0000256" key="12">
    <source>
        <dbReference type="ARBA" id="ARBA00022840"/>
    </source>
</evidence>
<dbReference type="PANTHER" id="PTHR13954:SF6">
    <property type="entry name" value="NON-SPECIFIC SERINE_THREONINE PROTEIN KINASE"/>
    <property type="match status" value="1"/>
</dbReference>
<organism evidence="25 26">
    <name type="scientific">Ogataea philodendri</name>
    <dbReference type="NCBI Taxonomy" id="1378263"/>
    <lineage>
        <taxon>Eukaryota</taxon>
        <taxon>Fungi</taxon>
        <taxon>Dikarya</taxon>
        <taxon>Ascomycota</taxon>
        <taxon>Saccharomycotina</taxon>
        <taxon>Pichiomycetes</taxon>
        <taxon>Pichiales</taxon>
        <taxon>Pichiaceae</taxon>
        <taxon>Ogataea</taxon>
    </lineage>
</organism>
<feature type="compositionally biased region" description="Basic and acidic residues" evidence="21">
    <location>
        <begin position="542"/>
        <end position="553"/>
    </location>
</feature>
<evidence type="ECO:0000256" key="17">
    <source>
        <dbReference type="ARBA" id="ARBA00023230"/>
    </source>
</evidence>
<dbReference type="GO" id="GO:0016787">
    <property type="term" value="F:hydrolase activity"/>
    <property type="evidence" value="ECO:0007669"/>
    <property type="project" value="UniProtKB-KW"/>
</dbReference>
<keyword evidence="8 22" id="KW-0732">Signal</keyword>
<evidence type="ECO:0000256" key="1">
    <source>
        <dbReference type="ARBA" id="ARBA00001946"/>
    </source>
</evidence>
<dbReference type="GO" id="GO:0031505">
    <property type="term" value="P:fungal-type cell wall organization"/>
    <property type="evidence" value="ECO:0007669"/>
    <property type="project" value="UniProtKB-ARBA"/>
</dbReference>
<dbReference type="SMART" id="SM00564">
    <property type="entry name" value="PQQ"/>
    <property type="match status" value="3"/>
</dbReference>
<evidence type="ECO:0000256" key="3">
    <source>
        <dbReference type="ARBA" id="ARBA00012513"/>
    </source>
</evidence>
<evidence type="ECO:0000256" key="10">
    <source>
        <dbReference type="ARBA" id="ARBA00022777"/>
    </source>
</evidence>
<keyword evidence="26" id="KW-1185">Reference proteome</keyword>
<keyword evidence="16" id="KW-0325">Glycoprotein</keyword>
<evidence type="ECO:0000256" key="19">
    <source>
        <dbReference type="ARBA" id="ARBA00048659"/>
    </source>
</evidence>
<dbReference type="Gene3D" id="3.30.200.20">
    <property type="entry name" value="Phosphorylase Kinase, domain 1"/>
    <property type="match status" value="1"/>
</dbReference>
<dbReference type="GO" id="GO:0004674">
    <property type="term" value="F:protein serine/threonine kinase activity"/>
    <property type="evidence" value="ECO:0007669"/>
    <property type="project" value="UniProtKB-KW"/>
</dbReference>
<dbReference type="PROSITE" id="PS51392">
    <property type="entry name" value="KEN"/>
    <property type="match status" value="1"/>
</dbReference>
<dbReference type="FunFam" id="3.30.200.20:FF:000443">
    <property type="entry name" value="Serine/threonine-protein kinase/endoribonuclease IRE1"/>
    <property type="match status" value="1"/>
</dbReference>
<feature type="domain" description="KEN" evidence="24">
    <location>
        <begin position="908"/>
        <end position="1038"/>
    </location>
</feature>
<keyword evidence="17" id="KW-0834">Unfolded protein response</keyword>
<dbReference type="EC" id="2.7.11.1" evidence="3"/>
<comment type="caution">
    <text evidence="25">The sequence shown here is derived from an EMBL/GenBank/DDBJ whole genome shotgun (WGS) entry which is preliminary data.</text>
</comment>
<feature type="region of interest" description="Disordered" evidence="21">
    <location>
        <begin position="380"/>
        <end position="411"/>
    </location>
</feature>
<evidence type="ECO:0000256" key="14">
    <source>
        <dbReference type="ARBA" id="ARBA00022989"/>
    </source>
</evidence>
<comment type="catalytic activity">
    <reaction evidence="19">
        <text>L-threonyl-[protein] + ATP = O-phospho-L-threonyl-[protein] + ADP + H(+)</text>
        <dbReference type="Rhea" id="RHEA:46608"/>
        <dbReference type="Rhea" id="RHEA-COMP:11060"/>
        <dbReference type="Rhea" id="RHEA-COMP:11605"/>
        <dbReference type="ChEBI" id="CHEBI:15378"/>
        <dbReference type="ChEBI" id="CHEBI:30013"/>
        <dbReference type="ChEBI" id="CHEBI:30616"/>
        <dbReference type="ChEBI" id="CHEBI:61977"/>
        <dbReference type="ChEBI" id="CHEBI:456216"/>
        <dbReference type="EC" id="2.7.11.1"/>
    </reaction>
    <physiologicalReaction direction="left-to-right" evidence="19">
        <dbReference type="Rhea" id="RHEA:46609"/>
    </physiologicalReaction>
</comment>
<dbReference type="InterPro" id="IPR002372">
    <property type="entry name" value="PQQ_rpt_dom"/>
</dbReference>
<dbReference type="Proteomes" id="UP000769157">
    <property type="component" value="Unassembled WGS sequence"/>
</dbReference>
<dbReference type="GO" id="GO:1990604">
    <property type="term" value="C:IRE1-TRAF2-ASK1 complex"/>
    <property type="evidence" value="ECO:0007669"/>
    <property type="project" value="TreeGrafter"/>
</dbReference>
<dbReference type="InterPro" id="IPR018391">
    <property type="entry name" value="PQQ_b-propeller_rpt"/>
</dbReference>
<keyword evidence="7" id="KW-0479">Metal-binding</keyword>
<evidence type="ECO:0000259" key="23">
    <source>
        <dbReference type="PROSITE" id="PS50011"/>
    </source>
</evidence>
<dbReference type="InterPro" id="IPR045133">
    <property type="entry name" value="IRE1/2-like"/>
</dbReference>
<comment type="cofactor">
    <cofactor evidence="1">
        <name>Mg(2+)</name>
        <dbReference type="ChEBI" id="CHEBI:18420"/>
    </cofactor>
</comment>
<evidence type="ECO:0000256" key="2">
    <source>
        <dbReference type="ARBA" id="ARBA00004479"/>
    </source>
</evidence>
<keyword evidence="15" id="KW-0472">Membrane</keyword>
<dbReference type="Gene3D" id="1.10.510.10">
    <property type="entry name" value="Transferase(Phosphotransferase) domain 1"/>
    <property type="match status" value="1"/>
</dbReference>
<dbReference type="SMART" id="SM00220">
    <property type="entry name" value="S_TKc"/>
    <property type="match status" value="1"/>
</dbReference>
<dbReference type="Pfam" id="PF06479">
    <property type="entry name" value="Ribonuc_2-5A"/>
    <property type="match status" value="1"/>
</dbReference>
<keyword evidence="13" id="KW-0460">Magnesium</keyword>
<dbReference type="FunFam" id="1.20.1440.180:FF:000002">
    <property type="entry name" value="Serine/threonine-protein kinase/endoribonuclease IRE1"/>
    <property type="match status" value="1"/>
</dbReference>
<dbReference type="GO" id="GO:0070059">
    <property type="term" value="P:intrinsic apoptotic signaling pathway in response to endoplasmic reticulum stress"/>
    <property type="evidence" value="ECO:0007669"/>
    <property type="project" value="TreeGrafter"/>
</dbReference>
<dbReference type="GO" id="GO:0051082">
    <property type="term" value="F:unfolded protein binding"/>
    <property type="evidence" value="ECO:0007669"/>
    <property type="project" value="TreeGrafter"/>
</dbReference>
<evidence type="ECO:0000256" key="7">
    <source>
        <dbReference type="ARBA" id="ARBA00022723"/>
    </source>
</evidence>
<feature type="signal peptide" evidence="22">
    <location>
        <begin position="1"/>
        <end position="26"/>
    </location>
</feature>
<dbReference type="InterPro" id="IPR000719">
    <property type="entry name" value="Prot_kinase_dom"/>
</dbReference>
<dbReference type="GeneID" id="70238748"/>
<keyword evidence="14" id="KW-1133">Transmembrane helix</keyword>
<dbReference type="InterPro" id="IPR008271">
    <property type="entry name" value="Ser/Thr_kinase_AS"/>
</dbReference>
<dbReference type="GO" id="GO:0036498">
    <property type="term" value="P:IRE1-mediated unfolded protein response"/>
    <property type="evidence" value="ECO:0007669"/>
    <property type="project" value="TreeGrafter"/>
</dbReference>
<keyword evidence="18" id="KW-0511">Multifunctional enzyme</keyword>
<dbReference type="InterPro" id="IPR011009">
    <property type="entry name" value="Kinase-like_dom_sf"/>
</dbReference>
<evidence type="ECO:0000259" key="24">
    <source>
        <dbReference type="PROSITE" id="PS51392"/>
    </source>
</evidence>
<dbReference type="Gene3D" id="2.130.10.10">
    <property type="entry name" value="YVTN repeat-like/Quinoprotein amine dehydrogenase"/>
    <property type="match status" value="1"/>
</dbReference>
<evidence type="ECO:0000313" key="26">
    <source>
        <dbReference type="Proteomes" id="UP000769157"/>
    </source>
</evidence>
<comment type="subcellular location">
    <subcellularLocation>
        <location evidence="2">Membrane</location>
        <topology evidence="2">Single-pass type I membrane protein</topology>
    </subcellularLocation>
</comment>
<dbReference type="InterPro" id="IPR010513">
    <property type="entry name" value="KEN_dom"/>
</dbReference>
<gene>
    <name evidence="25" type="ORF">OGAPHI_006784</name>
</gene>
<evidence type="ECO:0000256" key="16">
    <source>
        <dbReference type="ARBA" id="ARBA00023180"/>
    </source>
</evidence>
<evidence type="ECO:0000256" key="4">
    <source>
        <dbReference type="ARBA" id="ARBA00022527"/>
    </source>
</evidence>
<proteinExistence type="predicted"/>
<evidence type="ECO:0000256" key="8">
    <source>
        <dbReference type="ARBA" id="ARBA00022729"/>
    </source>
</evidence>
<evidence type="ECO:0000256" key="20">
    <source>
        <dbReference type="ARBA" id="ARBA00048977"/>
    </source>
</evidence>
<name>A0A9P8NY72_9ASCO</name>
<evidence type="ECO:0000256" key="18">
    <source>
        <dbReference type="ARBA" id="ARBA00023268"/>
    </source>
</evidence>
<evidence type="ECO:0000256" key="15">
    <source>
        <dbReference type="ARBA" id="ARBA00023136"/>
    </source>
</evidence>
<evidence type="ECO:0000256" key="22">
    <source>
        <dbReference type="SAM" id="SignalP"/>
    </source>
</evidence>
<feature type="chain" id="PRO_5040324407" description="non-specific serine/threonine protein kinase" evidence="22">
    <location>
        <begin position="27"/>
        <end position="1038"/>
    </location>
</feature>
<keyword evidence="11" id="KW-0378">Hydrolase</keyword>
<feature type="domain" description="Protein kinase" evidence="23">
    <location>
        <begin position="620"/>
        <end position="905"/>
    </location>
</feature>
<evidence type="ECO:0000256" key="11">
    <source>
        <dbReference type="ARBA" id="ARBA00022801"/>
    </source>
</evidence>